<evidence type="ECO:0000313" key="3">
    <source>
        <dbReference type="Proteomes" id="UP001164693"/>
    </source>
</evidence>
<reference evidence="2" key="1">
    <citation type="submission" date="2022-05" db="EMBL/GenBank/DDBJ databases">
        <title>Jatrophihabitans sp. SB3-54 whole genome sequence.</title>
        <authorList>
            <person name="Suh M.K."/>
            <person name="Eom M.K."/>
            <person name="Kim J.S."/>
            <person name="Kim H.S."/>
            <person name="Do H.E."/>
            <person name="Shin Y.K."/>
            <person name="Lee J.-S."/>
        </authorList>
    </citation>
    <scope>NUCLEOTIDE SEQUENCE</scope>
    <source>
        <strain evidence="2">SB3-54</strain>
    </source>
</reference>
<feature type="region of interest" description="Disordered" evidence="1">
    <location>
        <begin position="197"/>
        <end position="222"/>
    </location>
</feature>
<dbReference type="InterPro" id="IPR000415">
    <property type="entry name" value="Nitroreductase-like"/>
</dbReference>
<dbReference type="RefSeq" id="WP_269444216.1">
    <property type="nucleotide sequence ID" value="NZ_CP097463.1"/>
</dbReference>
<name>A0ABY7JYN4_9ACTN</name>
<protein>
    <recommendedName>
        <fullName evidence="4">Nitroreductase</fullName>
    </recommendedName>
</protein>
<dbReference type="SUPFAM" id="SSF55469">
    <property type="entry name" value="FMN-dependent nitroreductase-like"/>
    <property type="match status" value="2"/>
</dbReference>
<dbReference type="Gene3D" id="3.40.109.10">
    <property type="entry name" value="NADH Oxidase"/>
    <property type="match status" value="1"/>
</dbReference>
<evidence type="ECO:0008006" key="4">
    <source>
        <dbReference type="Google" id="ProtNLM"/>
    </source>
</evidence>
<keyword evidence="3" id="KW-1185">Reference proteome</keyword>
<organism evidence="2 3">
    <name type="scientific">Jatrophihabitans cynanchi</name>
    <dbReference type="NCBI Taxonomy" id="2944128"/>
    <lineage>
        <taxon>Bacteria</taxon>
        <taxon>Bacillati</taxon>
        <taxon>Actinomycetota</taxon>
        <taxon>Actinomycetes</taxon>
        <taxon>Jatrophihabitantales</taxon>
        <taxon>Jatrophihabitantaceae</taxon>
        <taxon>Jatrophihabitans</taxon>
    </lineage>
</organism>
<sequence>MTARGEDMEFDKLDLSAALHHAASQAALAPSIHNTQPWRFAISGPSLEIFVDGTRHLQVLDPLGRQLLISVGCAAFNARVALAALGWRVQVERFPDITRPELAYRITIVDAHLEWIPLGELAASIADRHTNRRQFEDDPVPAEVIAELIDAVAEEGAELMPVTRPEHRLALAALSQRADAIENADPGYRAELRRWTTDDPRRPDGVPAMSVPHVDTGSGDDLPIRDFDTHGMGWLPMRTHSALTQCLMLLNTRANRTVDWLRAGEALERLLLELTRRGYAAGPLTQVIEVQQTNRELRAELGLEHFPHILLRVGRAPAMPPVNRRPLSELLVTESQEAAQ</sequence>
<dbReference type="PANTHER" id="PTHR23026">
    <property type="entry name" value="NADPH NITROREDUCTASE"/>
    <property type="match status" value="1"/>
</dbReference>
<dbReference type="InterPro" id="IPR050627">
    <property type="entry name" value="Nitroreductase/BluB"/>
</dbReference>
<dbReference type="Proteomes" id="UP001164693">
    <property type="component" value="Chromosome"/>
</dbReference>
<evidence type="ECO:0000256" key="1">
    <source>
        <dbReference type="SAM" id="MobiDB-lite"/>
    </source>
</evidence>
<evidence type="ECO:0000313" key="2">
    <source>
        <dbReference type="EMBL" id="WAX57669.1"/>
    </source>
</evidence>
<proteinExistence type="predicted"/>
<accession>A0ABY7JYN4</accession>
<dbReference type="PANTHER" id="PTHR23026:SF123">
    <property type="entry name" value="NAD(P)H NITROREDUCTASE RV3131-RELATED"/>
    <property type="match status" value="1"/>
</dbReference>
<gene>
    <name evidence="2" type="ORF">M6B22_02605</name>
</gene>
<dbReference type="EMBL" id="CP097463">
    <property type="protein sequence ID" value="WAX57669.1"/>
    <property type="molecule type" value="Genomic_DNA"/>
</dbReference>
<dbReference type="NCBIfam" id="NF047509">
    <property type="entry name" value="Rv3131_FMN_oxido"/>
    <property type="match status" value="1"/>
</dbReference>